<evidence type="ECO:0000256" key="1">
    <source>
        <dbReference type="SAM" id="Phobius"/>
    </source>
</evidence>
<gene>
    <name evidence="2" type="ORF">SAMN04487868_104134</name>
</gene>
<comment type="caution">
    <text evidence="2">The sequence shown here is derived from an EMBL/GenBank/DDBJ whole genome shotgun (WGS) entry which is preliminary data.</text>
</comment>
<protein>
    <submittedName>
        <fullName evidence="2">Uncharacterized protein</fullName>
    </submittedName>
</protein>
<keyword evidence="1" id="KW-0472">Membrane</keyword>
<evidence type="ECO:0000313" key="3">
    <source>
        <dbReference type="Proteomes" id="UP000199211"/>
    </source>
</evidence>
<dbReference type="RefSeq" id="WP_091641775.1">
    <property type="nucleotide sequence ID" value="NZ_FOTV01000004.1"/>
</dbReference>
<dbReference type="Proteomes" id="UP000199211">
    <property type="component" value="Unassembled WGS sequence"/>
</dbReference>
<accession>A0ABY1FLG2</accession>
<keyword evidence="1" id="KW-1133">Transmembrane helix</keyword>
<name>A0ABY1FLG2_9GAMM</name>
<sequence length="136" mass="15595">MDEWQYLWDHFKFNAEQRLKGFNFFVLLSIFADGGVFTAIDRQFNPVLLVLLGAFIIILALVFWLVDLRSQHLLRLTIPGLQELEKSFPPHSRLFANDSSRHGIIVRYSTAFRGLILCQFVFGTGVVIYGAALWAC</sequence>
<keyword evidence="1" id="KW-0812">Transmembrane</keyword>
<reference evidence="2 3" key="1">
    <citation type="submission" date="2016-10" db="EMBL/GenBank/DDBJ databases">
        <authorList>
            <person name="Varghese N."/>
            <person name="Submissions S."/>
        </authorList>
    </citation>
    <scope>NUCLEOTIDE SEQUENCE [LARGE SCALE GENOMIC DNA]</scope>
    <source>
        <strain evidence="2 3">DSM 26291</strain>
    </source>
</reference>
<feature type="transmembrane region" description="Helical" evidence="1">
    <location>
        <begin position="111"/>
        <end position="135"/>
    </location>
</feature>
<keyword evidence="3" id="KW-1185">Reference proteome</keyword>
<organism evidence="2 3">
    <name type="scientific">Marinobacter salarius</name>
    <dbReference type="NCBI Taxonomy" id="1420917"/>
    <lineage>
        <taxon>Bacteria</taxon>
        <taxon>Pseudomonadati</taxon>
        <taxon>Pseudomonadota</taxon>
        <taxon>Gammaproteobacteria</taxon>
        <taxon>Pseudomonadales</taxon>
        <taxon>Marinobacteraceae</taxon>
        <taxon>Marinobacter</taxon>
    </lineage>
</organism>
<feature type="transmembrane region" description="Helical" evidence="1">
    <location>
        <begin position="21"/>
        <end position="40"/>
    </location>
</feature>
<dbReference type="EMBL" id="FOTV01000004">
    <property type="protein sequence ID" value="SFL56987.1"/>
    <property type="molecule type" value="Genomic_DNA"/>
</dbReference>
<feature type="transmembrane region" description="Helical" evidence="1">
    <location>
        <begin position="46"/>
        <end position="66"/>
    </location>
</feature>
<proteinExistence type="predicted"/>
<evidence type="ECO:0000313" key="2">
    <source>
        <dbReference type="EMBL" id="SFL56987.1"/>
    </source>
</evidence>